<dbReference type="InterPro" id="IPR036736">
    <property type="entry name" value="ACP-like_sf"/>
</dbReference>
<feature type="region of interest" description="Disordered" evidence="4">
    <location>
        <begin position="658"/>
        <end position="679"/>
    </location>
</feature>
<dbReference type="InterPro" id="IPR016036">
    <property type="entry name" value="Malonyl_transacylase_ACP-bd"/>
</dbReference>
<dbReference type="InterPro" id="IPR036291">
    <property type="entry name" value="NAD(P)-bd_dom_sf"/>
</dbReference>
<dbReference type="InterPro" id="IPR052568">
    <property type="entry name" value="PKS-FAS_Synthase"/>
</dbReference>
<evidence type="ECO:0000256" key="2">
    <source>
        <dbReference type="ARBA" id="ARBA00022553"/>
    </source>
</evidence>
<dbReference type="SUPFAM" id="SSF55048">
    <property type="entry name" value="Probable ACP-binding domain of malonyl-CoA ACP transacylase"/>
    <property type="match status" value="1"/>
</dbReference>
<evidence type="ECO:0000313" key="7">
    <source>
        <dbReference type="Proteomes" id="UP000273982"/>
    </source>
</evidence>
<dbReference type="SMART" id="SM00827">
    <property type="entry name" value="PKS_AT"/>
    <property type="match status" value="1"/>
</dbReference>
<dbReference type="EMBL" id="CP034086">
    <property type="protein sequence ID" value="AZG76529.1"/>
    <property type="molecule type" value="Genomic_DNA"/>
</dbReference>
<dbReference type="InterPro" id="IPR016035">
    <property type="entry name" value="Acyl_Trfase/lysoPLipase"/>
</dbReference>
<evidence type="ECO:0000259" key="5">
    <source>
        <dbReference type="PROSITE" id="PS52004"/>
    </source>
</evidence>
<dbReference type="InterPro" id="IPR032821">
    <property type="entry name" value="PKS_assoc"/>
</dbReference>
<feature type="compositionally biased region" description="Basic and acidic residues" evidence="4">
    <location>
        <begin position="667"/>
        <end position="679"/>
    </location>
</feature>
<evidence type="ECO:0000313" key="6">
    <source>
        <dbReference type="EMBL" id="AZG76529.1"/>
    </source>
</evidence>
<dbReference type="SUPFAM" id="SSF53901">
    <property type="entry name" value="Thiolase-like"/>
    <property type="match status" value="1"/>
</dbReference>
<feature type="domain" description="Ketosynthase family 3 (KS3)" evidence="5">
    <location>
        <begin position="679"/>
        <end position="1134"/>
    </location>
</feature>
<dbReference type="InterPro" id="IPR013785">
    <property type="entry name" value="Aldolase_TIM"/>
</dbReference>
<keyword evidence="1" id="KW-0596">Phosphopantetheine</keyword>
<dbReference type="InterPro" id="IPR014043">
    <property type="entry name" value="Acyl_transferase_dom"/>
</dbReference>
<name>A0A3G8M3G6_9HYPH</name>
<evidence type="ECO:0000256" key="3">
    <source>
        <dbReference type="ARBA" id="ARBA00022679"/>
    </source>
</evidence>
<dbReference type="InterPro" id="IPR014030">
    <property type="entry name" value="Ketoacyl_synth_N"/>
</dbReference>
<dbReference type="RefSeq" id="WP_124738316.1">
    <property type="nucleotide sequence ID" value="NZ_CP034086.1"/>
</dbReference>
<dbReference type="CDD" id="cd00833">
    <property type="entry name" value="PKS"/>
    <property type="match status" value="1"/>
</dbReference>
<dbReference type="GO" id="GO:0016746">
    <property type="term" value="F:acyltransferase activity"/>
    <property type="evidence" value="ECO:0007669"/>
    <property type="project" value="InterPro"/>
</dbReference>
<evidence type="ECO:0000256" key="4">
    <source>
        <dbReference type="SAM" id="MobiDB-lite"/>
    </source>
</evidence>
<proteinExistence type="predicted"/>
<protein>
    <submittedName>
        <fullName evidence="6">SDR family NAD(P)-dependent oxidoreductase</fullName>
    </submittedName>
</protein>
<dbReference type="InterPro" id="IPR001227">
    <property type="entry name" value="Ac_transferase_dom_sf"/>
</dbReference>
<dbReference type="Gene3D" id="3.20.20.70">
    <property type="entry name" value="Aldolase class I"/>
    <property type="match status" value="2"/>
</dbReference>
<dbReference type="SUPFAM" id="SSF51735">
    <property type="entry name" value="NAD(P)-binding Rossmann-fold domains"/>
    <property type="match status" value="2"/>
</dbReference>
<accession>A0A3G8M3G6</accession>
<dbReference type="Pfam" id="PF16197">
    <property type="entry name" value="KAsynt_C_assoc"/>
    <property type="match status" value="1"/>
</dbReference>
<dbReference type="InterPro" id="IPR057326">
    <property type="entry name" value="KR_dom"/>
</dbReference>
<feature type="compositionally biased region" description="Low complexity" evidence="4">
    <location>
        <begin position="1639"/>
        <end position="1655"/>
    </location>
</feature>
<dbReference type="PANTHER" id="PTHR43074:SF1">
    <property type="entry name" value="BETA-KETOACYL SYNTHASE FAMILY PROTEIN-RELATED"/>
    <property type="match status" value="1"/>
</dbReference>
<dbReference type="InterPro" id="IPR013968">
    <property type="entry name" value="PKS_KR"/>
</dbReference>
<dbReference type="Gene3D" id="3.40.366.10">
    <property type="entry name" value="Malonyl-Coenzyme A Acyl Carrier Protein, domain 2"/>
    <property type="match status" value="1"/>
</dbReference>
<dbReference type="CDD" id="cd08953">
    <property type="entry name" value="KR_2_SDR_x"/>
    <property type="match status" value="1"/>
</dbReference>
<dbReference type="Proteomes" id="UP000273982">
    <property type="component" value="Chromosome"/>
</dbReference>
<dbReference type="SUPFAM" id="SSF51412">
    <property type="entry name" value="Inosine monophosphate dehydrogenase (IMPDH)"/>
    <property type="match status" value="2"/>
</dbReference>
<gene>
    <name evidence="6" type="ORF">EHO51_07185</name>
</gene>
<reference evidence="6 7" key="1">
    <citation type="submission" date="2018-11" db="EMBL/GenBank/DDBJ databases">
        <title>Genome squencing of methanotrophic bacteria isolated from alkaline groundwater in Korea.</title>
        <authorList>
            <person name="Nguyen L.N."/>
        </authorList>
    </citation>
    <scope>NUCLEOTIDE SEQUENCE [LARGE SCALE GENOMIC DNA]</scope>
    <source>
        <strain evidence="6 7">GW6</strain>
    </source>
</reference>
<dbReference type="KEGG" id="mros:EHO51_07185"/>
<dbReference type="SUPFAM" id="SSF47336">
    <property type="entry name" value="ACP-like"/>
    <property type="match status" value="1"/>
</dbReference>
<dbReference type="SUPFAM" id="SSF52151">
    <property type="entry name" value="FabD/lysophospholipase-like"/>
    <property type="match status" value="1"/>
</dbReference>
<dbReference type="SMART" id="SM00822">
    <property type="entry name" value="PKS_KR"/>
    <property type="match status" value="1"/>
</dbReference>
<sequence length="2484" mass="266411">METVIAITPSHCLDPQIAIAACKAGETGVLDLGWRADASVITDAINALRKSVGVRGTWGVRWDAAAGPYRDLNELSQLTQGKVPLLIFAGVKAREATGLLKSTKEFAQRVLLEVHDLDSALLAEAEGFDGLIVKGHEAGGWIGSATSFILLQELSGKVQIPYWIQGGVNMRSAAAAVLSGARGVVLAEQLWLTEEGPSASAEQKKLWSQFDGSETIVAGRGADLFRLSARHGRGKLRELEVGVAKGDDLRDLLRRLLVEDALTPLAQDIAFAASLGRRYGTTGRVITALRDAIAPAIGEARAQNLLRPDSALAKLHGARFPIVQGPMTRVSDVAPFADAVSRAGGLPFLALAVMRGVEVRSLLTKTKELMGARPWGVGILGFMPLDLRQEQMEAIRDVKPPFAIVAGGRPSQAKELEALGISAYLHVPSPGLLHGFIKEGARKFIFEGSECGGHTGPRTSFVLWESAIETLLSAKIDDPETVQILFAGGIHNGLSAAIVSVLAAPLAAKGMKVGVLMGTAYLFTEEAVRTGAIVNEFQDQAIDCRETALLQSGVGSFTRCANTSFCDEFDKTRRDLILQGKSEEEILMALELLNIGRLRIASKGVARNENPAAEDNNEKYVSLDAEAQRREGMYMMGEVARLRDSRLSMAELHQAVSSGSQAALARGDNRKSSPKREPREEIAVVGMACLLPGANDVRSYWRNIMLAVDSVREVTEDRWRASDFYDSKRGVKDKVYSKWGGFLDDVAFDPTRYGIPPASLRSIEPVQLLALLVSSMALEDAGLDRRPFPRERTATIFASGGMNDLGTIYIFRTLLAHYLPKAEGVSEEARKQILESLYQDELPKWTEDSFPGFLGNVVAGRVANRLDLRGANFTVDAACASSLAALDVGIRQLRSGDADISLVGAVDGTNGPVSFMSFAQTHALSPRGRCRPFDDSADGIAIGEGVCAVVLKRLADAERDGDRIYSVIKGIGSSSDGHNRSLTAPHPEGQVLALERAYADAGVDPSSVTLIEAHGTGTSVGDKSEIGALNMVFGSASGTPQRCAVGSVKSMIGHTKVAAGLAALIKASLALKHRVLPPTIGVEKPVSGVDFAKSPFYINTEIRPWLGAGDSAPRRCGVSAFGFGGTNFHTVLEEYRGDFRASDAQDLNPRAAEIFAFSRSSVEAVEDAARTLLQGVEQTQELDLAQLAYSASLDDARLRPKNGGQIVQLAIVANSVADLKGKLEFFLRSHQGKATLSAPSGIYYRNLQHRADSGAVCFLFPGQGSQQINMLRDLVLARPSAYALFEKADAMLKGALPKPLSQYVYPVPVFGKEERERQQAALNDTRVAQPALGLAGLAAYDALSAFGVKPNFVAGHSYGEYVALCVAGVLSREDLIRISDARGRISKEISVAQPATMAAVNANEAWTLEAIARLELAVSVANLNAPDQTIIAGPIAAIDAAVKALSGEDVRVKRLPVTAAFHCNAMAGAQAALAAELGSVTFRAPTTKVFSNTTGDRYPEEPSEIRALLARHIVEPLRFVDEIERLYAAGARVFIEAGPGQVLSGLVGRILGDRPHTTLSIDAPERSGWLQLAQLLARAFALGLPVDLAPWFARRGLAEMSLAQVFEQARAKANPGPMAWRVNGGRAEPWRGEAKPPKRAAGAAAQAPVKAPAAPLQTRPHGNAAPHPPSAPLFGVERERSRALSTHVPSPALGAVSALGAESRFAQVQNSLAQLIDLQREQQDVLRRFFEFQGQLLGANGNGAAERTGFGAEPIPFLLAEQPTAAPTMAGVFVPPAPVLPKLAATQNGKAPQPAPRPASAPVAAAPLAAKPAANGVGAAKTTDQKGPKQLASTEAFKADLLQAVVERTGYTEDMLDLDAHMEADLGIDSIKRIEILSKLKDDHSFMENQDEEKVFEELSGLKTLNGIVDWYDQFRKSQAEPGGSDSIKKAQTPLSLSLPETAESDAPKANPADVQRYAVTPVAAPRDASRQVKDFPADRLILVVGGAGELSVAFSDALRAKGHKVWRVSPGGETRLVDNERIEANLSSLDAVTALREMLADEGAKVGAIFNLSGLQSIGGVAHDARLDHARQLFMLLKAFEKDLRESGKSGGGVLFNLTDFDGQFGLRRARPFAAAPAGTLGVAKSAAREWPELRVKCIDVDPEMGLERLVNEVLLECCGGDPTIEVGFTRSERFKLDLAEQSVPTADLSGLRLEKDGVLLVTGGAYGITADITRAMAEKFRSRLILVGRSAMPGEEPDATRGLNDRAELRQFLIGEARARNAKIKPAEIESAIKRILKDRQIRDNIAAMRLAGAQVEYHALDIRDGDAFGRLIDSIYDRYGRIDGVLHGAGVIDDRMMREKSPESFDMVFETKVIPAMVLSEKLRPETLKFLVFFSSIAGRFGNAGQSDYSAANEVVNKLADGLSHKWPHVHAVAINWGPWDGGMVNDDLRKLYASKQIYPIAVDQGMRRCLEELERGNTGAPEIVVAASLEQIARQGMRQQ</sequence>
<keyword evidence="3" id="KW-0808">Transferase</keyword>
<dbReference type="Gene3D" id="3.40.47.10">
    <property type="match status" value="1"/>
</dbReference>
<dbReference type="Pfam" id="PF00109">
    <property type="entry name" value="ketoacyl-synt"/>
    <property type="match status" value="1"/>
</dbReference>
<dbReference type="InterPro" id="IPR020841">
    <property type="entry name" value="PKS_Beta-ketoAc_synthase_dom"/>
</dbReference>
<dbReference type="Pfam" id="PF02801">
    <property type="entry name" value="Ketoacyl-synt_C"/>
    <property type="match status" value="1"/>
</dbReference>
<dbReference type="Pfam" id="PF08659">
    <property type="entry name" value="KR"/>
    <property type="match status" value="1"/>
</dbReference>
<keyword evidence="2" id="KW-0597">Phosphoprotein</keyword>
<feature type="region of interest" description="Disordered" evidence="4">
    <location>
        <begin position="1629"/>
        <end position="1672"/>
    </location>
</feature>
<dbReference type="Gene3D" id="3.40.50.720">
    <property type="entry name" value="NAD(P)-binding Rossmann-like Domain"/>
    <property type="match status" value="1"/>
</dbReference>
<dbReference type="PANTHER" id="PTHR43074">
    <property type="entry name" value="OMEGA-3 POLYUNSATURATED FATTY ACID SYNTHASE PFAB-RELATED"/>
    <property type="match status" value="1"/>
</dbReference>
<dbReference type="PROSITE" id="PS52004">
    <property type="entry name" value="KS3_2"/>
    <property type="match status" value="1"/>
</dbReference>
<dbReference type="InterPro" id="IPR016039">
    <property type="entry name" value="Thiolase-like"/>
</dbReference>
<evidence type="ECO:0000256" key="1">
    <source>
        <dbReference type="ARBA" id="ARBA00022450"/>
    </source>
</evidence>
<organism evidence="6 7">
    <name type="scientific">Methylocystis rosea</name>
    <dbReference type="NCBI Taxonomy" id="173366"/>
    <lineage>
        <taxon>Bacteria</taxon>
        <taxon>Pseudomonadati</taxon>
        <taxon>Pseudomonadota</taxon>
        <taxon>Alphaproteobacteria</taxon>
        <taxon>Hyphomicrobiales</taxon>
        <taxon>Methylocystaceae</taxon>
        <taxon>Methylocystis</taxon>
    </lineage>
</organism>
<dbReference type="InterPro" id="IPR014031">
    <property type="entry name" value="Ketoacyl_synth_C"/>
</dbReference>
<dbReference type="Pfam" id="PF03060">
    <property type="entry name" value="NMO"/>
    <property type="match status" value="2"/>
</dbReference>
<dbReference type="SMART" id="SM00825">
    <property type="entry name" value="PKS_KS"/>
    <property type="match status" value="1"/>
</dbReference>
<dbReference type="Pfam" id="PF00698">
    <property type="entry name" value="Acyl_transf_1"/>
    <property type="match status" value="1"/>
</dbReference>
<dbReference type="Gene3D" id="1.10.1200.10">
    <property type="entry name" value="ACP-like"/>
    <property type="match status" value="1"/>
</dbReference>